<dbReference type="InterPro" id="IPR001466">
    <property type="entry name" value="Beta-lactam-related"/>
</dbReference>
<dbReference type="InterPro" id="IPR006311">
    <property type="entry name" value="TAT_signal"/>
</dbReference>
<comment type="caution">
    <text evidence="3">The sequence shown here is derived from an EMBL/GenBank/DDBJ whole genome shotgun (WGS) entry which is preliminary data.</text>
</comment>
<evidence type="ECO:0000259" key="2">
    <source>
        <dbReference type="Pfam" id="PF00144"/>
    </source>
</evidence>
<evidence type="ECO:0000256" key="1">
    <source>
        <dbReference type="SAM" id="SignalP"/>
    </source>
</evidence>
<dbReference type="InterPro" id="IPR050491">
    <property type="entry name" value="AmpC-like"/>
</dbReference>
<dbReference type="PANTHER" id="PTHR46825:SF7">
    <property type="entry name" value="D-ALANYL-D-ALANINE CARBOXYPEPTIDASE"/>
    <property type="match status" value="1"/>
</dbReference>
<organism evidence="3 4">
    <name type="scientific">Nonomuraea longicatena</name>
    <dbReference type="NCBI Taxonomy" id="83682"/>
    <lineage>
        <taxon>Bacteria</taxon>
        <taxon>Bacillati</taxon>
        <taxon>Actinomycetota</taxon>
        <taxon>Actinomycetes</taxon>
        <taxon>Streptosporangiales</taxon>
        <taxon>Streptosporangiaceae</taxon>
        <taxon>Nonomuraea</taxon>
    </lineage>
</organism>
<name>A0ABP4ANQ6_9ACTN</name>
<feature type="chain" id="PRO_5045281351" description="Beta-lactamase-related domain-containing protein" evidence="1">
    <location>
        <begin position="36"/>
        <end position="170"/>
    </location>
</feature>
<evidence type="ECO:0000313" key="4">
    <source>
        <dbReference type="Proteomes" id="UP001501578"/>
    </source>
</evidence>
<feature type="domain" description="Beta-lactamase-related" evidence="2">
    <location>
        <begin position="58"/>
        <end position="149"/>
    </location>
</feature>
<evidence type="ECO:0000313" key="3">
    <source>
        <dbReference type="EMBL" id="GAA0937632.1"/>
    </source>
</evidence>
<protein>
    <recommendedName>
        <fullName evidence="2">Beta-lactamase-related domain-containing protein</fullName>
    </recommendedName>
</protein>
<dbReference type="EMBL" id="BAAAHQ010000023">
    <property type="protein sequence ID" value="GAA0937632.1"/>
    <property type="molecule type" value="Genomic_DNA"/>
</dbReference>
<proteinExistence type="predicted"/>
<dbReference type="InterPro" id="IPR012338">
    <property type="entry name" value="Beta-lactam/transpept-like"/>
</dbReference>
<feature type="signal peptide" evidence="1">
    <location>
        <begin position="1"/>
        <end position="35"/>
    </location>
</feature>
<keyword evidence="1" id="KW-0732">Signal</keyword>
<dbReference type="Pfam" id="PF00144">
    <property type="entry name" value="Beta-lactamase"/>
    <property type="match status" value="1"/>
</dbReference>
<dbReference type="PANTHER" id="PTHR46825">
    <property type="entry name" value="D-ALANYL-D-ALANINE-CARBOXYPEPTIDASE/ENDOPEPTIDASE AMPH"/>
    <property type="match status" value="1"/>
</dbReference>
<dbReference type="PROSITE" id="PS51318">
    <property type="entry name" value="TAT"/>
    <property type="match status" value="1"/>
</dbReference>
<dbReference type="Proteomes" id="UP001501578">
    <property type="component" value="Unassembled WGS sequence"/>
</dbReference>
<dbReference type="RefSeq" id="WP_343952130.1">
    <property type="nucleotide sequence ID" value="NZ_BAAAHQ010000023.1"/>
</dbReference>
<sequence length="170" mass="18062">MNTHPAITASKVLRGAGVAALAATLLAGAAAPAAAGTGDFNADGSWEPGIVSSGDAWVKDRFRDHTPEELVRLALSKPARFAPGTDQKYTNTNYTVAMLLIEKVTGRSYADQLQQRILRPLGLKDTMVAGSRTHLPEPHATATTATRTVAGRRWPTCPARTCPCWPAPET</sequence>
<accession>A0ABP4ANQ6</accession>
<keyword evidence="4" id="KW-1185">Reference proteome</keyword>
<gene>
    <name evidence="3" type="ORF">GCM10009560_47120</name>
</gene>
<reference evidence="4" key="1">
    <citation type="journal article" date="2019" name="Int. J. Syst. Evol. Microbiol.">
        <title>The Global Catalogue of Microorganisms (GCM) 10K type strain sequencing project: providing services to taxonomists for standard genome sequencing and annotation.</title>
        <authorList>
            <consortium name="The Broad Institute Genomics Platform"/>
            <consortium name="The Broad Institute Genome Sequencing Center for Infectious Disease"/>
            <person name="Wu L."/>
            <person name="Ma J."/>
        </authorList>
    </citation>
    <scope>NUCLEOTIDE SEQUENCE [LARGE SCALE GENOMIC DNA]</scope>
    <source>
        <strain evidence="4">JCM 11136</strain>
    </source>
</reference>
<dbReference type="Gene3D" id="3.40.710.10">
    <property type="entry name" value="DD-peptidase/beta-lactamase superfamily"/>
    <property type="match status" value="1"/>
</dbReference>
<dbReference type="SUPFAM" id="SSF56601">
    <property type="entry name" value="beta-lactamase/transpeptidase-like"/>
    <property type="match status" value="1"/>
</dbReference>